<evidence type="ECO:0000313" key="3">
    <source>
        <dbReference type="Proteomes" id="UP000649617"/>
    </source>
</evidence>
<evidence type="ECO:0000256" key="1">
    <source>
        <dbReference type="SAM" id="MobiDB-lite"/>
    </source>
</evidence>
<keyword evidence="3" id="KW-1185">Reference proteome</keyword>
<reference evidence="2" key="1">
    <citation type="submission" date="2021-02" db="EMBL/GenBank/DDBJ databases">
        <authorList>
            <person name="Dougan E. K."/>
            <person name="Rhodes N."/>
            <person name="Thang M."/>
            <person name="Chan C."/>
        </authorList>
    </citation>
    <scope>NUCLEOTIDE SEQUENCE</scope>
</reference>
<comment type="caution">
    <text evidence="2">The sequence shown here is derived from an EMBL/GenBank/DDBJ whole genome shotgun (WGS) entry which is preliminary data.</text>
</comment>
<name>A0A812MCT7_SYMPI</name>
<feature type="compositionally biased region" description="Acidic residues" evidence="1">
    <location>
        <begin position="144"/>
        <end position="166"/>
    </location>
</feature>
<feature type="region of interest" description="Disordered" evidence="1">
    <location>
        <begin position="32"/>
        <end position="56"/>
    </location>
</feature>
<feature type="compositionally biased region" description="Basic residues" evidence="1">
    <location>
        <begin position="32"/>
        <end position="41"/>
    </location>
</feature>
<feature type="compositionally biased region" description="Low complexity" evidence="1">
    <location>
        <begin position="300"/>
        <end position="311"/>
    </location>
</feature>
<dbReference type="AlphaFoldDB" id="A0A812MCT7"/>
<dbReference type="OrthoDB" id="3222at2759"/>
<gene>
    <name evidence="2" type="primary">NIP1-1</name>
    <name evidence="2" type="ORF">SPIL2461_LOCUS5526</name>
</gene>
<feature type="region of interest" description="Disordered" evidence="1">
    <location>
        <begin position="268"/>
        <end position="313"/>
    </location>
</feature>
<dbReference type="Proteomes" id="UP000649617">
    <property type="component" value="Unassembled WGS sequence"/>
</dbReference>
<feature type="compositionally biased region" description="Low complexity" evidence="1">
    <location>
        <begin position="188"/>
        <end position="199"/>
    </location>
</feature>
<feature type="region of interest" description="Disordered" evidence="1">
    <location>
        <begin position="138"/>
        <end position="199"/>
    </location>
</feature>
<evidence type="ECO:0000313" key="2">
    <source>
        <dbReference type="EMBL" id="CAE7262178.1"/>
    </source>
</evidence>
<accession>A0A812MCT7</accession>
<proteinExistence type="predicted"/>
<sequence>MPPLIPVERPVAEAIPNPKSKSMLQALQLRARARGRGRGRGRGINAKAMPRPPARTPLKLKDLQGPVFAGAAAAGAGLQTAQYGKRAGDLAAALDKITPPSLASVDSEALPAKKFRKYCMEGALEEVEVSKEARAKSAVSLGDDFVDSEASESDDELDDNDDDEDECAPKKKKRKGPGHVKDVPPGAPAAASASEEVLSAISSAEGAGDAVLPGGSSFGPRFSNLSQNELAAARSKWQLHSLAGTEQTSSEDNRKAAADLFAILRQRREAREGTATQTEEVAEAPSRPVFRRPRAKTAEAEAPPAATRTEAFSTPGVRILEECVAGSGQRVPGRRKAAEDVPVAVNAAKKRKTASVCVAQDADG</sequence>
<organism evidence="2 3">
    <name type="scientific">Symbiodinium pilosum</name>
    <name type="common">Dinoflagellate</name>
    <dbReference type="NCBI Taxonomy" id="2952"/>
    <lineage>
        <taxon>Eukaryota</taxon>
        <taxon>Sar</taxon>
        <taxon>Alveolata</taxon>
        <taxon>Dinophyceae</taxon>
        <taxon>Suessiales</taxon>
        <taxon>Symbiodiniaceae</taxon>
        <taxon>Symbiodinium</taxon>
    </lineage>
</organism>
<dbReference type="EMBL" id="CAJNIZ010007891">
    <property type="protein sequence ID" value="CAE7262178.1"/>
    <property type="molecule type" value="Genomic_DNA"/>
</dbReference>
<protein>
    <submittedName>
        <fullName evidence="2">NIP1-1 protein</fullName>
    </submittedName>
</protein>